<keyword evidence="4" id="KW-0564">Palmitate</keyword>
<keyword evidence="1" id="KW-1003">Cell membrane</keyword>
<keyword evidence="2 6" id="KW-0732">Signal</keyword>
<dbReference type="PANTHER" id="PTHR43649:SF33">
    <property type="entry name" value="POLYGALACTURONAN_RHAMNOGALACTURONAN-BINDING PROTEIN YTCQ"/>
    <property type="match status" value="1"/>
</dbReference>
<dbReference type="InterPro" id="IPR050490">
    <property type="entry name" value="Bact_solute-bd_prot1"/>
</dbReference>
<dbReference type="AlphaFoldDB" id="A0A543GA44"/>
<reference evidence="7 8" key="1">
    <citation type="submission" date="2019-06" db="EMBL/GenBank/DDBJ databases">
        <title>Sequencing the genomes of 1000 actinobacteria strains.</title>
        <authorList>
            <person name="Klenk H.-P."/>
        </authorList>
    </citation>
    <scope>NUCLEOTIDE SEQUENCE [LARGE SCALE GENOMIC DNA]</scope>
    <source>
        <strain evidence="7 8">DSM 45511</strain>
    </source>
</reference>
<dbReference type="PANTHER" id="PTHR43649">
    <property type="entry name" value="ARABINOSE-BINDING PROTEIN-RELATED"/>
    <property type="match status" value="1"/>
</dbReference>
<gene>
    <name evidence="7" type="ORF">FB388_0305</name>
</gene>
<dbReference type="Pfam" id="PF01547">
    <property type="entry name" value="SBP_bac_1"/>
    <property type="match status" value="1"/>
</dbReference>
<dbReference type="EMBL" id="VFPH01000001">
    <property type="protein sequence ID" value="TQM42967.1"/>
    <property type="molecule type" value="Genomic_DNA"/>
</dbReference>
<dbReference type="PROSITE" id="PS51257">
    <property type="entry name" value="PROKAR_LIPOPROTEIN"/>
    <property type="match status" value="1"/>
</dbReference>
<dbReference type="SUPFAM" id="SSF53850">
    <property type="entry name" value="Periplasmic binding protein-like II"/>
    <property type="match status" value="1"/>
</dbReference>
<feature type="signal peptide" evidence="6">
    <location>
        <begin position="1"/>
        <end position="18"/>
    </location>
</feature>
<comment type="caution">
    <text evidence="7">The sequence shown here is derived from an EMBL/GenBank/DDBJ whole genome shotgun (WGS) entry which is preliminary data.</text>
</comment>
<proteinExistence type="predicted"/>
<evidence type="ECO:0000256" key="5">
    <source>
        <dbReference type="ARBA" id="ARBA00023288"/>
    </source>
</evidence>
<dbReference type="OrthoDB" id="2509690at2"/>
<accession>A0A543GA44</accession>
<keyword evidence="5" id="KW-0449">Lipoprotein</keyword>
<evidence type="ECO:0000313" key="8">
    <source>
        <dbReference type="Proteomes" id="UP000319818"/>
    </source>
</evidence>
<evidence type="ECO:0000256" key="2">
    <source>
        <dbReference type="ARBA" id="ARBA00022729"/>
    </source>
</evidence>
<dbReference type="InterPro" id="IPR006059">
    <property type="entry name" value="SBP"/>
</dbReference>
<dbReference type="RefSeq" id="WP_142095840.1">
    <property type="nucleotide sequence ID" value="NZ_VFPH01000001.1"/>
</dbReference>
<evidence type="ECO:0000256" key="1">
    <source>
        <dbReference type="ARBA" id="ARBA00022475"/>
    </source>
</evidence>
<evidence type="ECO:0000313" key="7">
    <source>
        <dbReference type="EMBL" id="TQM42967.1"/>
    </source>
</evidence>
<evidence type="ECO:0000256" key="6">
    <source>
        <dbReference type="SAM" id="SignalP"/>
    </source>
</evidence>
<organism evidence="7 8">
    <name type="scientific">Pseudonocardia cypriaca</name>
    <dbReference type="NCBI Taxonomy" id="882449"/>
    <lineage>
        <taxon>Bacteria</taxon>
        <taxon>Bacillati</taxon>
        <taxon>Actinomycetota</taxon>
        <taxon>Actinomycetes</taxon>
        <taxon>Pseudonocardiales</taxon>
        <taxon>Pseudonocardiaceae</taxon>
        <taxon>Pseudonocardia</taxon>
    </lineage>
</organism>
<evidence type="ECO:0000256" key="3">
    <source>
        <dbReference type="ARBA" id="ARBA00023136"/>
    </source>
</evidence>
<keyword evidence="3" id="KW-0472">Membrane</keyword>
<protein>
    <submittedName>
        <fullName evidence="7">Carbohydrate ABC transporter substrate-binding protein (CUT1 family)</fullName>
    </submittedName>
</protein>
<dbReference type="Proteomes" id="UP000319818">
    <property type="component" value="Unassembled WGS sequence"/>
</dbReference>
<evidence type="ECO:0000256" key="4">
    <source>
        <dbReference type="ARBA" id="ARBA00023139"/>
    </source>
</evidence>
<feature type="chain" id="PRO_5039364232" evidence="6">
    <location>
        <begin position="19"/>
        <end position="430"/>
    </location>
</feature>
<sequence length="430" mass="46939">MRSTTIASLAAVAALTLAACGGGGSSGSSGAGGPISGEITVLTHRTDIVDTVFADYERRFKEIHPDVEVEFEAITDYDGEVRIRLNAQEYGDVLMLPDAVTKDQLPQFFEPLGTLEEMSRKYRFATEKAYEGQVYGIAITGNANGFVYNRRIWQQAGVTEAPKTPDEFIAALQAIADRTDAVPLYTNYADGWPLGAQWAGHRGGISNNPDAVNEMATTDAPWTPGSELYVIDSLLFDAVQRGLTEPDPTTTEWELSKQLLGTGQIATMNLGSWSIVQMREAAPNPDDIGYLPFPVQVDGKFHSVIAGDFKQGINVHSDNKAAARAWVDWFADQSNYATDQGGISPLLNGPEPTTLKDFADLGVEYFELTPEPPGKEGLVDRIDDESEIGVTEHLYRQRLVDAARGARPETKEQIFAELNQRWAAARAETD</sequence>
<keyword evidence="8" id="KW-1185">Reference proteome</keyword>
<name>A0A543GA44_9PSEU</name>
<dbReference type="Gene3D" id="3.40.190.10">
    <property type="entry name" value="Periplasmic binding protein-like II"/>
    <property type="match status" value="2"/>
</dbReference>